<sequence>MKKQILAYFKRLIKREATYMPLTFIGLLGIFAIFSGNTIAYISSPNRWIETFVFTLIVAFARAFIPDNRY</sequence>
<protein>
    <submittedName>
        <fullName evidence="2">Uncharacterized protein</fullName>
    </submittedName>
</protein>
<evidence type="ECO:0000313" key="2">
    <source>
        <dbReference type="EMBL" id="PMC55246.1"/>
    </source>
</evidence>
<keyword evidence="1" id="KW-0812">Transmembrane</keyword>
<organism evidence="2 3">
    <name type="scientific">Gardnerella swidsinskii</name>
    <dbReference type="NCBI Taxonomy" id="2792979"/>
    <lineage>
        <taxon>Bacteria</taxon>
        <taxon>Bacillati</taxon>
        <taxon>Actinomycetota</taxon>
        <taxon>Actinomycetes</taxon>
        <taxon>Bifidobacteriales</taxon>
        <taxon>Bifidobacteriaceae</taxon>
        <taxon>Gardnerella</taxon>
    </lineage>
</organism>
<evidence type="ECO:0000256" key="1">
    <source>
        <dbReference type="SAM" id="Phobius"/>
    </source>
</evidence>
<feature type="transmembrane region" description="Helical" evidence="1">
    <location>
        <begin position="21"/>
        <end position="42"/>
    </location>
</feature>
<comment type="caution">
    <text evidence="2">The sequence shown here is derived from an EMBL/GenBank/DDBJ whole genome shotgun (WGS) entry which is preliminary data.</text>
</comment>
<dbReference type="Proteomes" id="UP000235293">
    <property type="component" value="Unassembled WGS sequence"/>
</dbReference>
<keyword evidence="1" id="KW-1133">Transmembrane helix</keyword>
<proteinExistence type="predicted"/>
<evidence type="ECO:0000313" key="3">
    <source>
        <dbReference type="Proteomes" id="UP000235293"/>
    </source>
</evidence>
<accession>A0A9X7FFX2</accession>
<dbReference type="EMBL" id="PNGY01000001">
    <property type="protein sequence ID" value="PMC55246.1"/>
    <property type="molecule type" value="Genomic_DNA"/>
</dbReference>
<keyword evidence="1" id="KW-0472">Membrane</keyword>
<reference evidence="2 3" key="1">
    <citation type="submission" date="2017-09" db="EMBL/GenBank/DDBJ databases">
        <title>Bacterial strain isolated from the female urinary microbiota.</title>
        <authorList>
            <person name="Thomas-White K."/>
            <person name="Kumar N."/>
            <person name="Forster S."/>
            <person name="Putonti C."/>
            <person name="Lawley T."/>
            <person name="Wolfe A.J."/>
        </authorList>
    </citation>
    <scope>NUCLEOTIDE SEQUENCE [LARGE SCALE GENOMIC DNA]</scope>
    <source>
        <strain evidence="2 3">UMB0411</strain>
    </source>
</reference>
<gene>
    <name evidence="2" type="ORF">CJ213_03910</name>
</gene>
<dbReference type="RefSeq" id="WP_004109881.1">
    <property type="nucleotide sequence ID" value="NZ_CP083176.1"/>
</dbReference>
<name>A0A9X7FFX2_9BIFI</name>
<dbReference type="AlphaFoldDB" id="A0A9X7FFX2"/>
<feature type="transmembrane region" description="Helical" evidence="1">
    <location>
        <begin position="48"/>
        <end position="65"/>
    </location>
</feature>